<protein>
    <submittedName>
        <fullName evidence="3">Protein-disulfide isomerase</fullName>
    </submittedName>
</protein>
<dbReference type="SUPFAM" id="SSF52833">
    <property type="entry name" value="Thioredoxin-like"/>
    <property type="match status" value="1"/>
</dbReference>
<evidence type="ECO:0000313" key="3">
    <source>
        <dbReference type="EMBL" id="KOS11931.1"/>
    </source>
</evidence>
<name>A0A0M8MR26_9MICO</name>
<keyword evidence="3" id="KW-0413">Isomerase</keyword>
<keyword evidence="1" id="KW-0812">Transmembrane</keyword>
<gene>
    <name evidence="3" type="ORF">XI38_00335</name>
</gene>
<dbReference type="Pfam" id="PF13462">
    <property type="entry name" value="Thioredoxin_4"/>
    <property type="match status" value="1"/>
</dbReference>
<keyword evidence="1" id="KW-1133">Transmembrane helix</keyword>
<dbReference type="CDD" id="cd02972">
    <property type="entry name" value="DsbA_family"/>
    <property type="match status" value="1"/>
</dbReference>
<reference evidence="3" key="1">
    <citation type="submission" date="2015-04" db="EMBL/GenBank/DDBJ databases">
        <title>Complete genome sequence of Microbacterium chocolatum SIT 101, a bacterium enantioselectively hydrolyzing mesomeric diesters.</title>
        <authorList>
            <person name="Li X."/>
            <person name="Xu Y."/>
        </authorList>
    </citation>
    <scope>NUCLEOTIDE SEQUENCE [LARGE SCALE GENOMIC DNA]</scope>
    <source>
        <strain evidence="3">SIT 101</strain>
    </source>
</reference>
<dbReference type="InterPro" id="IPR036249">
    <property type="entry name" value="Thioredoxin-like_sf"/>
</dbReference>
<dbReference type="EMBL" id="LAVO01000001">
    <property type="protein sequence ID" value="KOS11931.1"/>
    <property type="molecule type" value="Genomic_DNA"/>
</dbReference>
<sequence>MAAAARKVNWFAVWVSAAVVVAIVAVGGLVVVLNNAATGPGEAPQAANVNAETGAISVGDGENTLATYIDFMCPVCGDFEAAYGPEIDGLVEDGSTTLEIHPISILDRASQGTEFSTRAANAMYCVAVADEDAALPFLQAMFASQPAEATAGLTDEEILAIAASVGVDGVDACVTDQTYSRYVGSITQETPVQPGAAGIATPTLEVNGEVISNSEIPAPGQLATLFG</sequence>
<evidence type="ECO:0000259" key="2">
    <source>
        <dbReference type="Pfam" id="PF13462"/>
    </source>
</evidence>
<keyword evidence="4" id="KW-1185">Reference proteome</keyword>
<feature type="transmembrane region" description="Helical" evidence="1">
    <location>
        <begin position="12"/>
        <end position="33"/>
    </location>
</feature>
<dbReference type="Proteomes" id="UP000037737">
    <property type="component" value="Unassembled WGS sequence"/>
</dbReference>
<dbReference type="Gene3D" id="3.40.30.10">
    <property type="entry name" value="Glutaredoxin"/>
    <property type="match status" value="1"/>
</dbReference>
<dbReference type="GO" id="GO:0016853">
    <property type="term" value="F:isomerase activity"/>
    <property type="evidence" value="ECO:0007669"/>
    <property type="project" value="UniProtKB-KW"/>
</dbReference>
<keyword evidence="1" id="KW-0472">Membrane</keyword>
<accession>A0A0M8MR26</accession>
<evidence type="ECO:0000313" key="4">
    <source>
        <dbReference type="Proteomes" id="UP000037737"/>
    </source>
</evidence>
<dbReference type="OrthoDB" id="117402at2"/>
<proteinExistence type="predicted"/>
<dbReference type="PATRIC" id="fig|84292.3.peg.73"/>
<feature type="domain" description="Thioredoxin-like fold" evidence="2">
    <location>
        <begin position="62"/>
        <end position="214"/>
    </location>
</feature>
<comment type="caution">
    <text evidence="3">The sequence shown here is derived from an EMBL/GenBank/DDBJ whole genome shotgun (WGS) entry which is preliminary data.</text>
</comment>
<dbReference type="AlphaFoldDB" id="A0A0M8MR26"/>
<dbReference type="KEGG" id="mcw:A8L33_05950"/>
<evidence type="ECO:0000256" key="1">
    <source>
        <dbReference type="SAM" id="Phobius"/>
    </source>
</evidence>
<dbReference type="InterPro" id="IPR012336">
    <property type="entry name" value="Thioredoxin-like_fold"/>
</dbReference>
<organism evidence="3 4">
    <name type="scientific">Microbacterium aurantiacum</name>
    <dbReference type="NCBI Taxonomy" id="162393"/>
    <lineage>
        <taxon>Bacteria</taxon>
        <taxon>Bacillati</taxon>
        <taxon>Actinomycetota</taxon>
        <taxon>Actinomycetes</taxon>
        <taxon>Micrococcales</taxon>
        <taxon>Microbacteriaceae</taxon>
        <taxon>Microbacterium</taxon>
    </lineage>
</organism>